<dbReference type="PANTHER" id="PTHR12496:SF0">
    <property type="entry name" value="METHYLTRANSFERASE DOMAIN-CONTAINING PROTEIN"/>
    <property type="match status" value="1"/>
</dbReference>
<dbReference type="CDD" id="cd02440">
    <property type="entry name" value="AdoMet_MTases"/>
    <property type="match status" value="1"/>
</dbReference>
<evidence type="ECO:0000313" key="2">
    <source>
        <dbReference type="Proteomes" id="UP000036681"/>
    </source>
</evidence>
<evidence type="ECO:0000259" key="1">
    <source>
        <dbReference type="Pfam" id="PF13679"/>
    </source>
</evidence>
<dbReference type="InterPro" id="IPR025714">
    <property type="entry name" value="Methyltranfer_dom"/>
</dbReference>
<name>A0A0M3HUX4_ASCLU</name>
<protein>
    <submittedName>
        <fullName evidence="3">Methyltranfer_dom domain-containing protein</fullName>
    </submittedName>
</protein>
<organism evidence="2 3">
    <name type="scientific">Ascaris lumbricoides</name>
    <name type="common">Giant roundworm</name>
    <dbReference type="NCBI Taxonomy" id="6252"/>
    <lineage>
        <taxon>Eukaryota</taxon>
        <taxon>Metazoa</taxon>
        <taxon>Ecdysozoa</taxon>
        <taxon>Nematoda</taxon>
        <taxon>Chromadorea</taxon>
        <taxon>Rhabditida</taxon>
        <taxon>Spirurina</taxon>
        <taxon>Ascaridomorpha</taxon>
        <taxon>Ascaridoidea</taxon>
        <taxon>Ascarididae</taxon>
        <taxon>Ascaris</taxon>
    </lineage>
</organism>
<dbReference type="PANTHER" id="PTHR12496">
    <property type="entry name" value="CGI-41 METHYLTRANSFERASE"/>
    <property type="match status" value="1"/>
</dbReference>
<dbReference type="Proteomes" id="UP000036681">
    <property type="component" value="Unplaced"/>
</dbReference>
<reference evidence="3" key="1">
    <citation type="submission" date="2017-02" db="UniProtKB">
        <authorList>
            <consortium name="WormBaseParasite"/>
        </authorList>
    </citation>
    <scope>IDENTIFICATION</scope>
</reference>
<dbReference type="Gene3D" id="3.40.50.150">
    <property type="entry name" value="Vaccinia Virus protein VP39"/>
    <property type="match status" value="1"/>
</dbReference>
<dbReference type="WBParaSite" id="ALUE_0000665801-mRNA-1">
    <property type="protein sequence ID" value="ALUE_0000665801-mRNA-1"/>
    <property type="gene ID" value="ALUE_0000665801"/>
</dbReference>
<sequence length="443" mass="51077">MSKKAEMQRVRVDCGFSVEELAGLVRFVQSYNYLHEYTNVRFFADQIWKKIPSDWLRYLSTLSNAELNVFPFEDPSPECPESLRRFLVDSHRCNLLSNYVERYGYDGLWNSVVEKSEMKMNIRIGAKKQHEINRLARLITEYCRVYRVKRIVDVGCGIGHLLNLLSPMFDVIGVECDQILCSAGKKRYPSVKYENLTLKAADADEERVLNIFCGQKGERSAIVSLHGCGDLQPDLLQWFTQLPKHRVPLLFTIACCYHKMSCAGKPVMEWALSNALRSVCRNDWVLHKSALRLACQGQLSRWPSSKEKRDAHCTCFLQRALLECVYENSGIDAIRRFPRHLNRSFRELQSVGTEIAERLKLDSEERAKVIRGYKSAYSEHQYLFDTVEPFTMLQALMQMPLESLILADRYLYLTESGCATCVLPLFDSKISPRNFCLVGCHTD</sequence>
<proteinExistence type="predicted"/>
<evidence type="ECO:0000313" key="3">
    <source>
        <dbReference type="WBParaSite" id="ALUE_0000665801-mRNA-1"/>
    </source>
</evidence>
<dbReference type="AlphaFoldDB" id="A0A0M3HUX4"/>
<dbReference type="SUPFAM" id="SSF53335">
    <property type="entry name" value="S-adenosyl-L-methionine-dependent methyltransferases"/>
    <property type="match status" value="1"/>
</dbReference>
<dbReference type="Pfam" id="PF13679">
    <property type="entry name" value="Methyltransf_32"/>
    <property type="match status" value="1"/>
</dbReference>
<dbReference type="InterPro" id="IPR052220">
    <property type="entry name" value="METTL25"/>
</dbReference>
<accession>A0A0M3HUX4</accession>
<keyword evidence="2" id="KW-1185">Reference proteome</keyword>
<feature type="domain" description="Methyltransferase" evidence="1">
    <location>
        <begin position="127"/>
        <end position="261"/>
    </location>
</feature>
<dbReference type="InterPro" id="IPR029063">
    <property type="entry name" value="SAM-dependent_MTases_sf"/>
</dbReference>